<dbReference type="PANTHER" id="PTHR38463">
    <property type="entry name" value="STRESS RESPONSE PROTEIN YSNF"/>
    <property type="match status" value="1"/>
</dbReference>
<dbReference type="EMBL" id="JAVRHT010000024">
    <property type="protein sequence ID" value="MDT0632252.1"/>
    <property type="molecule type" value="Genomic_DNA"/>
</dbReference>
<comment type="caution">
    <text evidence="2">The sequence shown here is derived from an EMBL/GenBank/DDBJ whole genome shotgun (WGS) entry which is preliminary data.</text>
</comment>
<dbReference type="PANTHER" id="PTHR38463:SF1">
    <property type="entry name" value="STRESS RESPONSE PROTEIN YSNF"/>
    <property type="match status" value="1"/>
</dbReference>
<evidence type="ECO:0000259" key="1">
    <source>
        <dbReference type="Pfam" id="PF09557"/>
    </source>
</evidence>
<organism evidence="2 3">
    <name type="scientific">Rubrivirga litoralis</name>
    <dbReference type="NCBI Taxonomy" id="3075598"/>
    <lineage>
        <taxon>Bacteria</taxon>
        <taxon>Pseudomonadati</taxon>
        <taxon>Rhodothermota</taxon>
        <taxon>Rhodothermia</taxon>
        <taxon>Rhodothermales</taxon>
        <taxon>Rubricoccaceae</taxon>
        <taxon>Rubrivirga</taxon>
    </lineage>
</organism>
<evidence type="ECO:0000313" key="3">
    <source>
        <dbReference type="Proteomes" id="UP001267426"/>
    </source>
</evidence>
<name>A0ABU3BSJ6_9BACT</name>
<feature type="domain" description="DUF2382" evidence="1">
    <location>
        <begin position="68"/>
        <end position="177"/>
    </location>
</feature>
<gene>
    <name evidence="2" type="ORF">RM540_10890</name>
</gene>
<dbReference type="InterPro" id="IPR019060">
    <property type="entry name" value="DUF2382"/>
</dbReference>
<accession>A0ABU3BSJ6</accession>
<dbReference type="Pfam" id="PF09557">
    <property type="entry name" value="DUF2382"/>
    <property type="match status" value="1"/>
</dbReference>
<sequence>MSVDSIVLDRDGESGAVESVADGRVRVRLAGGAVLDLPEGALDALPDGTYRTDLAFGALASGESTTLQEVEERLAISSRVRETGRVVARTVTETVDEPVDGAGWRETVDVERVPVGREVDAAEPPREEGDVTIIPVYEEVLVVQKRLVLREEIRLTTRRTPTDGPTHVTLRRQRVEVERLPPSDAGPADG</sequence>
<dbReference type="RefSeq" id="WP_311663977.1">
    <property type="nucleotide sequence ID" value="NZ_JAVRHT010000024.1"/>
</dbReference>
<proteinExistence type="predicted"/>
<keyword evidence="3" id="KW-1185">Reference proteome</keyword>
<reference evidence="2 3" key="1">
    <citation type="submission" date="2023-09" db="EMBL/GenBank/DDBJ databases">
        <authorList>
            <person name="Rey-Velasco X."/>
        </authorList>
    </citation>
    <scope>NUCLEOTIDE SEQUENCE [LARGE SCALE GENOMIC DNA]</scope>
    <source>
        <strain evidence="2 3">F394</strain>
    </source>
</reference>
<dbReference type="InterPro" id="IPR052967">
    <property type="entry name" value="Stress_Response_Assoc"/>
</dbReference>
<protein>
    <submittedName>
        <fullName evidence="2">YsnF/AvaK domain-containing protein</fullName>
    </submittedName>
</protein>
<evidence type="ECO:0000313" key="2">
    <source>
        <dbReference type="EMBL" id="MDT0632252.1"/>
    </source>
</evidence>
<dbReference type="Proteomes" id="UP001267426">
    <property type="component" value="Unassembled WGS sequence"/>
</dbReference>